<dbReference type="EMBL" id="JADYXP020000019">
    <property type="protein sequence ID" value="KAL0105080.1"/>
    <property type="molecule type" value="Genomic_DNA"/>
</dbReference>
<feature type="region of interest" description="Disordered" evidence="1">
    <location>
        <begin position="61"/>
        <end position="99"/>
    </location>
</feature>
<keyword evidence="3" id="KW-1185">Reference proteome</keyword>
<dbReference type="AlphaFoldDB" id="A0AAW2EQ87"/>
<evidence type="ECO:0008006" key="4">
    <source>
        <dbReference type="Google" id="ProtNLM"/>
    </source>
</evidence>
<name>A0AAW2EQ87_9HYME</name>
<gene>
    <name evidence="2" type="ORF">PUN28_016612</name>
</gene>
<feature type="compositionally biased region" description="Basic residues" evidence="1">
    <location>
        <begin position="78"/>
        <end position="87"/>
    </location>
</feature>
<proteinExistence type="predicted"/>
<comment type="caution">
    <text evidence="2">The sequence shown here is derived from an EMBL/GenBank/DDBJ whole genome shotgun (WGS) entry which is preliminary data.</text>
</comment>
<evidence type="ECO:0000313" key="2">
    <source>
        <dbReference type="EMBL" id="KAL0105080.1"/>
    </source>
</evidence>
<accession>A0AAW2EQ87</accession>
<reference evidence="2 3" key="1">
    <citation type="submission" date="2023-03" db="EMBL/GenBank/DDBJ databases">
        <title>High recombination rates correlate with genetic variation in Cardiocondyla obscurior ants.</title>
        <authorList>
            <person name="Errbii M."/>
        </authorList>
    </citation>
    <scope>NUCLEOTIDE SEQUENCE [LARGE SCALE GENOMIC DNA]</scope>
    <source>
        <strain evidence="2">Alpha-2009</strain>
        <tissue evidence="2">Whole body</tissue>
    </source>
</reference>
<dbReference type="Proteomes" id="UP001430953">
    <property type="component" value="Unassembled WGS sequence"/>
</dbReference>
<evidence type="ECO:0000256" key="1">
    <source>
        <dbReference type="SAM" id="MobiDB-lite"/>
    </source>
</evidence>
<protein>
    <recommendedName>
        <fullName evidence="4">Secreted protein</fullName>
    </recommendedName>
</protein>
<organism evidence="2 3">
    <name type="scientific">Cardiocondyla obscurior</name>
    <dbReference type="NCBI Taxonomy" id="286306"/>
    <lineage>
        <taxon>Eukaryota</taxon>
        <taxon>Metazoa</taxon>
        <taxon>Ecdysozoa</taxon>
        <taxon>Arthropoda</taxon>
        <taxon>Hexapoda</taxon>
        <taxon>Insecta</taxon>
        <taxon>Pterygota</taxon>
        <taxon>Neoptera</taxon>
        <taxon>Endopterygota</taxon>
        <taxon>Hymenoptera</taxon>
        <taxon>Apocrita</taxon>
        <taxon>Aculeata</taxon>
        <taxon>Formicoidea</taxon>
        <taxon>Formicidae</taxon>
        <taxon>Myrmicinae</taxon>
        <taxon>Cardiocondyla</taxon>
    </lineage>
</organism>
<evidence type="ECO:0000313" key="3">
    <source>
        <dbReference type="Proteomes" id="UP001430953"/>
    </source>
</evidence>
<sequence length="99" mass="11312">MFLPHGVGKIWLGSWTPPVSTEDFRGKLQRHARSHGLLSCLRLSFFLSFLASLTLHARTRVDTRTDPRSISRSLSGRREHKGKKREYGRRSNGPPLWSA</sequence>